<keyword evidence="6" id="KW-1185">Reference proteome</keyword>
<comment type="similarity">
    <text evidence="1">Belongs to the LytR/CpsA/Psr (LCP) family.</text>
</comment>
<dbReference type="RefSeq" id="WP_186085619.1">
    <property type="nucleotide sequence ID" value="NZ_BMDB01000001.1"/>
</dbReference>
<dbReference type="NCBIfam" id="TIGR00350">
    <property type="entry name" value="lytR_cpsA_psr"/>
    <property type="match status" value="1"/>
</dbReference>
<feature type="domain" description="Cell envelope-related transcriptional attenuator" evidence="4">
    <location>
        <begin position="86"/>
        <end position="233"/>
    </location>
</feature>
<keyword evidence="3" id="KW-0472">Membrane</keyword>
<dbReference type="Proteomes" id="UP000521032">
    <property type="component" value="Unassembled WGS sequence"/>
</dbReference>
<evidence type="ECO:0000256" key="3">
    <source>
        <dbReference type="SAM" id="Phobius"/>
    </source>
</evidence>
<reference evidence="5 6" key="1">
    <citation type="submission" date="2020-07" db="EMBL/GenBank/DDBJ databases">
        <authorList>
            <person name="Criscuolo A."/>
        </authorList>
    </citation>
    <scope>NUCLEOTIDE SEQUENCE [LARGE SCALE GENOMIC DNA]</scope>
    <source>
        <strain evidence="6">CIP 111030</strain>
    </source>
</reference>
<evidence type="ECO:0000313" key="5">
    <source>
        <dbReference type="EMBL" id="CAD2072992.1"/>
    </source>
</evidence>
<feature type="region of interest" description="Disordered" evidence="2">
    <location>
        <begin position="379"/>
        <end position="411"/>
    </location>
</feature>
<dbReference type="PANTHER" id="PTHR33392:SF3">
    <property type="entry name" value="POLYISOPRENYL-TEICHOIC ACID--PEPTIDOGLYCAN TEICHOIC ACID TRANSFERASE TAGT"/>
    <property type="match status" value="1"/>
</dbReference>
<dbReference type="InterPro" id="IPR050922">
    <property type="entry name" value="LytR/CpsA/Psr_CW_biosynth"/>
</dbReference>
<comment type="caution">
    <text evidence="5">The sequence shown here is derived from an EMBL/GenBank/DDBJ whole genome shotgun (WGS) entry which is preliminary data.</text>
</comment>
<proteinExistence type="inferred from homology"/>
<accession>A0A6V7R860</accession>
<dbReference type="PANTHER" id="PTHR33392">
    <property type="entry name" value="POLYISOPRENYL-TEICHOIC ACID--PEPTIDOGLYCAN TEICHOIC ACID TRANSFERASE TAGU"/>
    <property type="match status" value="1"/>
</dbReference>
<dbReference type="AlphaFoldDB" id="A0A6V7R860"/>
<feature type="compositionally biased region" description="Acidic residues" evidence="2">
    <location>
        <begin position="380"/>
        <end position="411"/>
    </location>
</feature>
<name>A0A6V7R860_9BACL</name>
<gene>
    <name evidence="5" type="primary">lytR</name>
    <name evidence="5" type="ORF">JEOSCH030_00526</name>
</gene>
<dbReference type="InterPro" id="IPR004474">
    <property type="entry name" value="LytR_CpsA_psr"/>
</dbReference>
<feature type="transmembrane region" description="Helical" evidence="3">
    <location>
        <begin position="7"/>
        <end position="28"/>
    </location>
</feature>
<protein>
    <submittedName>
        <fullName evidence="5">Transcriptional regulator LytR</fullName>
    </submittedName>
</protein>
<dbReference type="Gene3D" id="3.40.630.190">
    <property type="entry name" value="LCP protein"/>
    <property type="match status" value="1"/>
</dbReference>
<sequence length="411" mass="46816">MNKFLKAFVVLLILAAIAAVIWIGYLFYTVNKGVSDSYEDIGNDRSKSELRSKEVSVEDSFTVLIMGIDENESRSKKENLSRDQFRTDSMILATFDKNSNSVKMLSIPRDSLTYMSNEQTFDKVNHAHALGGVPSAVDAVENLVNVPVDYYIRLNFDALVEMVDTLNGVEFDVPFDMVEPNPYDDGKTRVKKGKQTLDGEQALAVVRSRQYDSDFGRGERQMQMIKAIMQKAKSTGAISKYDDLVKVVARNVNHNFTMNELGNIATYFSKNEIDFESSMILGDDYWAHNGAYYYKPANEHLFVISKTLREILNLDPPVADDFENIRYEYWMNPGAIIPTDIVENYNLEEEPFYTEEGYDSPYGTGFDVTRETLQQHEIEGDTNVDDVDGMNNEYYDDGTENNEQDSENNGW</sequence>
<organism evidence="5 6">
    <name type="scientific">Phocicoccus schoeneichii</name>
    <dbReference type="NCBI Taxonomy" id="1812261"/>
    <lineage>
        <taxon>Bacteria</taxon>
        <taxon>Bacillati</taxon>
        <taxon>Bacillota</taxon>
        <taxon>Bacilli</taxon>
        <taxon>Bacillales</taxon>
        <taxon>Salinicoccaceae</taxon>
        <taxon>Phocicoccus</taxon>
    </lineage>
</organism>
<dbReference type="EMBL" id="CAJEWE010000006">
    <property type="protein sequence ID" value="CAD2072992.1"/>
    <property type="molecule type" value="Genomic_DNA"/>
</dbReference>
<evidence type="ECO:0000313" key="6">
    <source>
        <dbReference type="Proteomes" id="UP000521032"/>
    </source>
</evidence>
<keyword evidence="3" id="KW-0812">Transmembrane</keyword>
<evidence type="ECO:0000256" key="1">
    <source>
        <dbReference type="ARBA" id="ARBA00006068"/>
    </source>
</evidence>
<dbReference type="Pfam" id="PF03816">
    <property type="entry name" value="LytR_cpsA_psr"/>
    <property type="match status" value="1"/>
</dbReference>
<evidence type="ECO:0000256" key="2">
    <source>
        <dbReference type="SAM" id="MobiDB-lite"/>
    </source>
</evidence>
<keyword evidence="3" id="KW-1133">Transmembrane helix</keyword>
<evidence type="ECO:0000259" key="4">
    <source>
        <dbReference type="Pfam" id="PF03816"/>
    </source>
</evidence>